<sequence>MESRKEKEWIVIRGAGSVSGLGGILEEVRHSMVTGKNCFSYLPSLGSDTPVAPLSSAAETLLQELLLETPAYASVDRSVQLAILAARQAVAQAGWSTDEEAIGINIGSSRGATGLFEQYYREFLEQPEQRLPPSASPSTTLGNIASWVANDLGASGPLISHSVTCSTALQAFANGVAWLKAGMAKRFLVGGSEAPLTPFTLAQMKGVGIYSKLAAQDTPCRPFNQQGLNTFVLGEGAAIFALERMTLTELRGLDLHEAVVVEAVGLGFERSPSKTGITKDGQHFQKAMKDALAHSSITPSGIDAIVAHAPGTRAGDVAEMAALETVFENNLPPLFSNKWLLGHTLGASGALSAITALHLLSSPSSASPEYASALVGNEVPASMRTIMINAAGFGGNAASLLIRKILA</sequence>
<evidence type="ECO:0000256" key="1">
    <source>
        <dbReference type="ARBA" id="ARBA00008467"/>
    </source>
</evidence>
<dbReference type="GO" id="GO:0006633">
    <property type="term" value="P:fatty acid biosynthetic process"/>
    <property type="evidence" value="ECO:0007669"/>
    <property type="project" value="TreeGrafter"/>
</dbReference>
<evidence type="ECO:0000256" key="3">
    <source>
        <dbReference type="RuleBase" id="RU003694"/>
    </source>
</evidence>
<dbReference type="AlphaFoldDB" id="A0A3M9MPA3"/>
<dbReference type="SMART" id="SM00825">
    <property type="entry name" value="PKS_KS"/>
    <property type="match status" value="1"/>
</dbReference>
<dbReference type="InterPro" id="IPR020841">
    <property type="entry name" value="PKS_Beta-ketoAc_synthase_dom"/>
</dbReference>
<dbReference type="PROSITE" id="PS52004">
    <property type="entry name" value="KS3_2"/>
    <property type="match status" value="1"/>
</dbReference>
<dbReference type="EMBL" id="RJJE01000017">
    <property type="protein sequence ID" value="RNI27346.1"/>
    <property type="molecule type" value="Genomic_DNA"/>
</dbReference>
<gene>
    <name evidence="5" type="ORF">EFA69_14460</name>
</gene>
<name>A0A3M9MPA3_9BACT</name>
<proteinExistence type="inferred from homology"/>
<accession>A0A3M9MPA3</accession>
<dbReference type="Proteomes" id="UP000271010">
    <property type="component" value="Unassembled WGS sequence"/>
</dbReference>
<dbReference type="PANTHER" id="PTHR11712:SF347">
    <property type="entry name" value="BETA KETOACYL-ACYL CARRIER PROTEIN SYNTHASE"/>
    <property type="match status" value="1"/>
</dbReference>
<dbReference type="Pfam" id="PF02801">
    <property type="entry name" value="Ketoacyl-synt_C"/>
    <property type="match status" value="1"/>
</dbReference>
<organism evidence="5 6">
    <name type="scientific">Rufibacter immobilis</name>
    <dbReference type="NCBI Taxonomy" id="1348778"/>
    <lineage>
        <taxon>Bacteria</taxon>
        <taxon>Pseudomonadati</taxon>
        <taxon>Bacteroidota</taxon>
        <taxon>Cytophagia</taxon>
        <taxon>Cytophagales</taxon>
        <taxon>Hymenobacteraceae</taxon>
        <taxon>Rufibacter</taxon>
    </lineage>
</organism>
<protein>
    <submittedName>
        <fullName evidence="5">Beta-ketoacyl-ACP reductase</fullName>
    </submittedName>
</protein>
<keyword evidence="6" id="KW-1185">Reference proteome</keyword>
<evidence type="ECO:0000313" key="6">
    <source>
        <dbReference type="Proteomes" id="UP000271010"/>
    </source>
</evidence>
<dbReference type="RefSeq" id="WP_123133814.1">
    <property type="nucleotide sequence ID" value="NZ_RJJE01000017.1"/>
</dbReference>
<dbReference type="Pfam" id="PF00109">
    <property type="entry name" value="ketoacyl-synt"/>
    <property type="match status" value="1"/>
</dbReference>
<dbReference type="OrthoDB" id="1141849at2"/>
<dbReference type="InterPro" id="IPR000794">
    <property type="entry name" value="Beta-ketoacyl_synthase"/>
</dbReference>
<evidence type="ECO:0000256" key="2">
    <source>
        <dbReference type="ARBA" id="ARBA00022679"/>
    </source>
</evidence>
<dbReference type="Gene3D" id="3.40.47.10">
    <property type="match status" value="2"/>
</dbReference>
<reference evidence="5 6" key="1">
    <citation type="submission" date="2018-11" db="EMBL/GenBank/DDBJ databases">
        <title>Rufibacter latericius sp. nov., isolated from water in Baiyang Lake.</title>
        <authorList>
            <person name="Yang Y."/>
        </authorList>
    </citation>
    <scope>NUCLEOTIDE SEQUENCE [LARGE SCALE GENOMIC DNA]</scope>
    <source>
        <strain evidence="5 6">MCC P1</strain>
    </source>
</reference>
<dbReference type="InterPro" id="IPR016039">
    <property type="entry name" value="Thiolase-like"/>
</dbReference>
<comment type="caution">
    <text evidence="5">The sequence shown here is derived from an EMBL/GenBank/DDBJ whole genome shotgun (WGS) entry which is preliminary data.</text>
</comment>
<evidence type="ECO:0000313" key="5">
    <source>
        <dbReference type="EMBL" id="RNI27346.1"/>
    </source>
</evidence>
<keyword evidence="2 3" id="KW-0808">Transferase</keyword>
<dbReference type="InterPro" id="IPR014030">
    <property type="entry name" value="Ketoacyl_synth_N"/>
</dbReference>
<dbReference type="SUPFAM" id="SSF53901">
    <property type="entry name" value="Thiolase-like"/>
    <property type="match status" value="1"/>
</dbReference>
<feature type="domain" description="Ketosynthase family 3 (KS3)" evidence="4">
    <location>
        <begin position="7"/>
        <end position="404"/>
    </location>
</feature>
<evidence type="ECO:0000259" key="4">
    <source>
        <dbReference type="PROSITE" id="PS52004"/>
    </source>
</evidence>
<comment type="similarity">
    <text evidence="1 3">Belongs to the thiolase-like superfamily. Beta-ketoacyl-ACP synthases family.</text>
</comment>
<dbReference type="PANTHER" id="PTHR11712">
    <property type="entry name" value="POLYKETIDE SYNTHASE-RELATED"/>
    <property type="match status" value="1"/>
</dbReference>
<dbReference type="InterPro" id="IPR014031">
    <property type="entry name" value="Ketoacyl_synth_C"/>
</dbReference>
<dbReference type="GO" id="GO:0004315">
    <property type="term" value="F:3-oxoacyl-[acyl-carrier-protein] synthase activity"/>
    <property type="evidence" value="ECO:0007669"/>
    <property type="project" value="TreeGrafter"/>
</dbReference>